<gene>
    <name evidence="1" type="ORF">IWT25_02425</name>
</gene>
<dbReference type="RefSeq" id="WP_089121974.1">
    <property type="nucleotide sequence ID" value="NZ_BCMI01000035.1"/>
</dbReference>
<comment type="caution">
    <text evidence="1">The sequence shown here is derived from an EMBL/GenBank/DDBJ whole genome shotgun (WGS) entry which is preliminary data.</text>
</comment>
<proteinExistence type="predicted"/>
<name>A0A1Z5IZ71_9LACO</name>
<reference evidence="1 2" key="1">
    <citation type="submission" date="2015-11" db="EMBL/GenBank/DDBJ databases">
        <title>Draft genome sequences of new species of the genus Lactobacillus isolated from orchardgrass silage.</title>
        <authorList>
            <person name="Tohno M."/>
            <person name="Tanizawa Y."/>
            <person name="Arita M."/>
        </authorList>
    </citation>
    <scope>NUCLEOTIDE SEQUENCE [LARGE SCALE GENOMIC DNA]</scope>
    <source>
        <strain evidence="1 2">IWT25</strain>
    </source>
</reference>
<evidence type="ECO:0000313" key="2">
    <source>
        <dbReference type="Proteomes" id="UP000198414"/>
    </source>
</evidence>
<sequence>MKNDTVIGLRLQVYQYQSRIDSTPIEFSEALEFWFKKLDTAKRNLLKFGKLAVIVDEINQGVTNNG</sequence>
<accession>A0A1Z5IZ71</accession>
<organism evidence="1 2">
    <name type="scientific">Secundilactobacillus pentosiphilus</name>
    <dbReference type="NCBI Taxonomy" id="1714682"/>
    <lineage>
        <taxon>Bacteria</taxon>
        <taxon>Bacillati</taxon>
        <taxon>Bacillota</taxon>
        <taxon>Bacilli</taxon>
        <taxon>Lactobacillales</taxon>
        <taxon>Lactobacillaceae</taxon>
        <taxon>Secundilactobacillus</taxon>
    </lineage>
</organism>
<dbReference type="Proteomes" id="UP000198414">
    <property type="component" value="Unassembled WGS sequence"/>
</dbReference>
<protein>
    <submittedName>
        <fullName evidence="1">Uncharacterized protein</fullName>
    </submittedName>
</protein>
<dbReference type="AlphaFoldDB" id="A0A1Z5IZ71"/>
<dbReference type="EMBL" id="BCMI01000035">
    <property type="protein sequence ID" value="GAX07077.1"/>
    <property type="molecule type" value="Genomic_DNA"/>
</dbReference>
<evidence type="ECO:0000313" key="1">
    <source>
        <dbReference type="EMBL" id="GAX07077.1"/>
    </source>
</evidence>